<dbReference type="EMBL" id="LR899013">
    <property type="protein sequence ID" value="CAD7090463.1"/>
    <property type="molecule type" value="Genomic_DNA"/>
</dbReference>
<dbReference type="Proteomes" id="UP000594454">
    <property type="component" value="Chromosome 5"/>
</dbReference>
<dbReference type="InterPro" id="IPR019180">
    <property type="entry name" value="Oxidoreductase-like_N"/>
</dbReference>
<name>A0A7R8V0K7_HERIL</name>
<dbReference type="InParanoid" id="A0A7R8V0K7"/>
<evidence type="ECO:0000313" key="4">
    <source>
        <dbReference type="Proteomes" id="UP000594454"/>
    </source>
</evidence>
<feature type="domain" description="Oxidoreductase-like" evidence="2">
    <location>
        <begin position="42"/>
        <end position="66"/>
    </location>
</feature>
<evidence type="ECO:0000259" key="2">
    <source>
        <dbReference type="Pfam" id="PF09791"/>
    </source>
</evidence>
<accession>A0A7R8V0K7</accession>
<dbReference type="PANTHER" id="PTHR21193">
    <property type="entry name" value="OXIDOREDUCTASE-LIKE DOMAIN-CONTAINING PROTEIN 1"/>
    <property type="match status" value="1"/>
</dbReference>
<organism evidence="3 4">
    <name type="scientific">Hermetia illucens</name>
    <name type="common">Black soldier fly</name>
    <dbReference type="NCBI Taxonomy" id="343691"/>
    <lineage>
        <taxon>Eukaryota</taxon>
        <taxon>Metazoa</taxon>
        <taxon>Ecdysozoa</taxon>
        <taxon>Arthropoda</taxon>
        <taxon>Hexapoda</taxon>
        <taxon>Insecta</taxon>
        <taxon>Pterygota</taxon>
        <taxon>Neoptera</taxon>
        <taxon>Endopterygota</taxon>
        <taxon>Diptera</taxon>
        <taxon>Brachycera</taxon>
        <taxon>Stratiomyomorpha</taxon>
        <taxon>Stratiomyidae</taxon>
        <taxon>Hermetiinae</taxon>
        <taxon>Hermetia</taxon>
    </lineage>
</organism>
<dbReference type="Pfam" id="PF09791">
    <property type="entry name" value="Oxidored-like"/>
    <property type="match status" value="1"/>
</dbReference>
<keyword evidence="4" id="KW-1185">Reference proteome</keyword>
<dbReference type="FunCoup" id="A0A7R8V0K7">
    <property type="interactions" value="20"/>
</dbReference>
<dbReference type="InterPro" id="IPR039251">
    <property type="entry name" value="OXLD1"/>
</dbReference>
<dbReference type="GO" id="GO:0005739">
    <property type="term" value="C:mitochondrion"/>
    <property type="evidence" value="ECO:0007669"/>
    <property type="project" value="TreeGrafter"/>
</dbReference>
<reference evidence="3 4" key="1">
    <citation type="submission" date="2020-11" db="EMBL/GenBank/DDBJ databases">
        <authorList>
            <person name="Wallbank WR R."/>
            <person name="Pardo Diaz C."/>
            <person name="Kozak K."/>
            <person name="Martin S."/>
            <person name="Jiggins C."/>
            <person name="Moest M."/>
            <person name="Warren A I."/>
            <person name="Generalovic N T."/>
            <person name="Byers J.R.P. K."/>
            <person name="Montejo-Kovacevich G."/>
            <person name="Yen C E."/>
        </authorList>
    </citation>
    <scope>NUCLEOTIDE SEQUENCE [LARGE SCALE GENOMIC DNA]</scope>
</reference>
<evidence type="ECO:0000256" key="1">
    <source>
        <dbReference type="SAM" id="MobiDB-lite"/>
    </source>
</evidence>
<sequence length="124" mass="14074">MSVCVGSDELMFSRIRTFLLRIKQPYCTNKSTDKNGSNLEIPPEPTNCCMSGCPNCVWIEYAETLSKLFHDGGSKAKQIILDKVSDPNMRAYLQTELKMLERMKETQKDQQNTGNSKEPPPEPK</sequence>
<feature type="region of interest" description="Disordered" evidence="1">
    <location>
        <begin position="100"/>
        <end position="124"/>
    </location>
</feature>
<gene>
    <name evidence="3" type="ORF">HERILL_LOCUS12942</name>
</gene>
<evidence type="ECO:0000313" key="3">
    <source>
        <dbReference type="EMBL" id="CAD7090463.1"/>
    </source>
</evidence>
<dbReference type="PANTHER" id="PTHR21193:SF3">
    <property type="entry name" value="OXIDOREDUCTASE-LIKE DOMAIN-CONTAINING PROTEIN 1"/>
    <property type="match status" value="1"/>
</dbReference>
<dbReference type="AlphaFoldDB" id="A0A7R8V0K7"/>
<proteinExistence type="predicted"/>
<protein>
    <recommendedName>
        <fullName evidence="2">Oxidoreductase-like domain-containing protein</fullName>
    </recommendedName>
</protein>